<dbReference type="EMBL" id="ABOX02000003">
    <property type="protein sequence ID" value="EEF62762.1"/>
    <property type="molecule type" value="Genomic_DNA"/>
</dbReference>
<evidence type="ECO:0000313" key="2">
    <source>
        <dbReference type="Proteomes" id="UP000003688"/>
    </source>
</evidence>
<keyword evidence="2" id="KW-1185">Reference proteome</keyword>
<accession>B9XB77</accession>
<name>B9XB77_PEDPL</name>
<dbReference type="AlphaFoldDB" id="B9XB77"/>
<dbReference type="Proteomes" id="UP000003688">
    <property type="component" value="Unassembled WGS sequence"/>
</dbReference>
<protein>
    <submittedName>
        <fullName evidence="1">Uncharacterized protein</fullName>
    </submittedName>
</protein>
<organism evidence="1 2">
    <name type="scientific">Pedosphaera parvula (strain Ellin514)</name>
    <dbReference type="NCBI Taxonomy" id="320771"/>
    <lineage>
        <taxon>Bacteria</taxon>
        <taxon>Pseudomonadati</taxon>
        <taxon>Verrucomicrobiota</taxon>
        <taxon>Pedosphaerae</taxon>
        <taxon>Pedosphaerales</taxon>
        <taxon>Pedosphaeraceae</taxon>
        <taxon>Pedosphaera</taxon>
    </lineage>
</organism>
<dbReference type="STRING" id="320771.Cflav_PD5397"/>
<comment type="caution">
    <text evidence="1">The sequence shown here is derived from an EMBL/GenBank/DDBJ whole genome shotgun (WGS) entry which is preliminary data.</text>
</comment>
<reference evidence="1 2" key="1">
    <citation type="journal article" date="2011" name="J. Bacteriol.">
        <title>Genome sequence of 'Pedosphaera parvula' Ellin514, an aerobic Verrucomicrobial isolate from pasture soil.</title>
        <authorList>
            <person name="Kant R."/>
            <person name="van Passel M.W."/>
            <person name="Sangwan P."/>
            <person name="Palva A."/>
            <person name="Lucas S."/>
            <person name="Copeland A."/>
            <person name="Lapidus A."/>
            <person name="Glavina Del Rio T."/>
            <person name="Dalin E."/>
            <person name="Tice H."/>
            <person name="Bruce D."/>
            <person name="Goodwin L."/>
            <person name="Pitluck S."/>
            <person name="Chertkov O."/>
            <person name="Larimer F.W."/>
            <person name="Land M.L."/>
            <person name="Hauser L."/>
            <person name="Brettin T.S."/>
            <person name="Detter J.C."/>
            <person name="Han S."/>
            <person name="de Vos W.M."/>
            <person name="Janssen P.H."/>
            <person name="Smidt H."/>
        </authorList>
    </citation>
    <scope>NUCLEOTIDE SEQUENCE [LARGE SCALE GENOMIC DNA]</scope>
    <source>
        <strain evidence="1 2">Ellin514</strain>
    </source>
</reference>
<evidence type="ECO:0000313" key="1">
    <source>
        <dbReference type="EMBL" id="EEF62762.1"/>
    </source>
</evidence>
<proteinExistence type="predicted"/>
<gene>
    <name evidence="1" type="ORF">Cflav_PD5397</name>
</gene>
<sequence length="39" mass="4510">MGKNPESQRFSLMEPEKLVIPKSWDEVAILLTVVVQIQR</sequence>